<name>A0AAD6DYK0_9EURO</name>
<keyword evidence="2" id="KW-1185">Reference proteome</keyword>
<organism evidence="1 2">
    <name type="scientific">Penicillium hordei</name>
    <dbReference type="NCBI Taxonomy" id="40994"/>
    <lineage>
        <taxon>Eukaryota</taxon>
        <taxon>Fungi</taxon>
        <taxon>Dikarya</taxon>
        <taxon>Ascomycota</taxon>
        <taxon>Pezizomycotina</taxon>
        <taxon>Eurotiomycetes</taxon>
        <taxon>Eurotiomycetidae</taxon>
        <taxon>Eurotiales</taxon>
        <taxon>Aspergillaceae</taxon>
        <taxon>Penicillium</taxon>
    </lineage>
</organism>
<feature type="non-terminal residue" evidence="1">
    <location>
        <position position="1"/>
    </location>
</feature>
<reference evidence="1" key="2">
    <citation type="submission" date="2023-01" db="EMBL/GenBank/DDBJ databases">
        <authorList>
            <person name="Petersen C."/>
        </authorList>
    </citation>
    <scope>NUCLEOTIDE SEQUENCE</scope>
    <source>
        <strain evidence="1">IBT 12815</strain>
    </source>
</reference>
<dbReference type="AlphaFoldDB" id="A0AAD6DYK0"/>
<dbReference type="EMBL" id="JAQJAE010000004">
    <property type="protein sequence ID" value="KAJ5597428.1"/>
    <property type="molecule type" value="Genomic_DNA"/>
</dbReference>
<evidence type="ECO:0000313" key="2">
    <source>
        <dbReference type="Proteomes" id="UP001213799"/>
    </source>
</evidence>
<protein>
    <submittedName>
        <fullName evidence="1">Uncharacterized protein</fullName>
    </submittedName>
</protein>
<reference evidence="1" key="1">
    <citation type="journal article" date="2023" name="IMA Fungus">
        <title>Comparative genomic study of the Penicillium genus elucidates a diverse pangenome and 15 lateral gene transfer events.</title>
        <authorList>
            <person name="Petersen C."/>
            <person name="Sorensen T."/>
            <person name="Nielsen M.R."/>
            <person name="Sondergaard T.E."/>
            <person name="Sorensen J.L."/>
            <person name="Fitzpatrick D.A."/>
            <person name="Frisvad J.C."/>
            <person name="Nielsen K.L."/>
        </authorList>
    </citation>
    <scope>NUCLEOTIDE SEQUENCE</scope>
    <source>
        <strain evidence="1">IBT 12815</strain>
    </source>
</reference>
<evidence type="ECO:0000313" key="1">
    <source>
        <dbReference type="EMBL" id="KAJ5597428.1"/>
    </source>
</evidence>
<gene>
    <name evidence="1" type="ORF">N7537_007512</name>
</gene>
<comment type="caution">
    <text evidence="1">The sequence shown here is derived from an EMBL/GenBank/DDBJ whole genome shotgun (WGS) entry which is preliminary data.</text>
</comment>
<proteinExistence type="predicted"/>
<dbReference type="Proteomes" id="UP001213799">
    <property type="component" value="Unassembled WGS sequence"/>
</dbReference>
<sequence length="16" mass="1623">TRIFSLLAVTVTASSG</sequence>
<accession>A0AAD6DYK0</accession>